<gene>
    <name evidence="2" type="ORF">PCOR1329_LOCUS6413</name>
</gene>
<reference evidence="2" key="1">
    <citation type="submission" date="2023-10" db="EMBL/GenBank/DDBJ databases">
        <authorList>
            <person name="Chen Y."/>
            <person name="Shah S."/>
            <person name="Dougan E. K."/>
            <person name="Thang M."/>
            <person name="Chan C."/>
        </authorList>
    </citation>
    <scope>NUCLEOTIDE SEQUENCE [LARGE SCALE GENOMIC DNA]</scope>
</reference>
<proteinExistence type="predicted"/>
<sequence>MFDCITCGRKSGGGGDERAGELTQTGRLAQTFTGNEKMSPVFQTSPGCAYDRGPRGAQRTPDRTPGSMVAKVRQVQIAREGSAKRTSRGKTRASSSTGQARYEHHAT</sequence>
<feature type="compositionally biased region" description="Polar residues" evidence="1">
    <location>
        <begin position="37"/>
        <end position="46"/>
    </location>
</feature>
<dbReference type="Proteomes" id="UP001189429">
    <property type="component" value="Unassembled WGS sequence"/>
</dbReference>
<feature type="region of interest" description="Disordered" evidence="1">
    <location>
        <begin position="37"/>
        <end position="107"/>
    </location>
</feature>
<evidence type="ECO:0000256" key="1">
    <source>
        <dbReference type="SAM" id="MobiDB-lite"/>
    </source>
</evidence>
<keyword evidence="3" id="KW-1185">Reference proteome</keyword>
<name>A0ABN9PVM2_9DINO</name>
<comment type="caution">
    <text evidence="2">The sequence shown here is derived from an EMBL/GenBank/DDBJ whole genome shotgun (WGS) entry which is preliminary data.</text>
</comment>
<dbReference type="EMBL" id="CAUYUJ010001719">
    <property type="protein sequence ID" value="CAK0797275.1"/>
    <property type="molecule type" value="Genomic_DNA"/>
</dbReference>
<evidence type="ECO:0000313" key="2">
    <source>
        <dbReference type="EMBL" id="CAK0797275.1"/>
    </source>
</evidence>
<evidence type="ECO:0000313" key="3">
    <source>
        <dbReference type="Proteomes" id="UP001189429"/>
    </source>
</evidence>
<protein>
    <submittedName>
        <fullName evidence="2">Uncharacterized protein</fullName>
    </submittedName>
</protein>
<accession>A0ABN9PVM2</accession>
<feature type="region of interest" description="Disordered" evidence="1">
    <location>
        <begin position="1"/>
        <end position="21"/>
    </location>
</feature>
<organism evidence="2 3">
    <name type="scientific">Prorocentrum cordatum</name>
    <dbReference type="NCBI Taxonomy" id="2364126"/>
    <lineage>
        <taxon>Eukaryota</taxon>
        <taxon>Sar</taxon>
        <taxon>Alveolata</taxon>
        <taxon>Dinophyceae</taxon>
        <taxon>Prorocentrales</taxon>
        <taxon>Prorocentraceae</taxon>
        <taxon>Prorocentrum</taxon>
    </lineage>
</organism>